<sequence>MADDKGDDAKIFLFIGVVWIVCTIGLSFTSMEMFGVREAWIVGFSFFLLVAAGIWRADSRGKKDSPPEQGTDSASEE</sequence>
<feature type="region of interest" description="Disordered" evidence="1">
    <location>
        <begin position="58"/>
        <end position="77"/>
    </location>
</feature>
<reference evidence="3 4" key="1">
    <citation type="journal article" date="2015" name="Nat. Commun.">
        <title>Genomic and transcriptomic evidence for scavenging of diverse organic compounds by widespread deep-sea archaea.</title>
        <authorList>
            <person name="Li M."/>
            <person name="Baker B.J."/>
            <person name="Anantharaman K."/>
            <person name="Jain S."/>
            <person name="Breier J.A."/>
            <person name="Dick G.J."/>
        </authorList>
    </citation>
    <scope>NUCLEOTIDE SEQUENCE [LARGE SCALE GENOMIC DNA]</scope>
    <source>
        <strain evidence="3">Cayman_51_deep</strain>
    </source>
</reference>
<keyword evidence="2" id="KW-1133">Transmembrane helix</keyword>
<gene>
    <name evidence="3" type="ORF">CXX69_06105</name>
</gene>
<dbReference type="RefSeq" id="WP_338170925.1">
    <property type="nucleotide sequence ID" value="NZ_JAKUUN010000013.1"/>
</dbReference>
<dbReference type="Proteomes" id="UP000248161">
    <property type="component" value="Unassembled WGS sequence"/>
</dbReference>
<organism evidence="3 4">
    <name type="scientific">Candidatus Thalassarchaeum betae</name>
    <dbReference type="NCBI Taxonomy" id="2599289"/>
    <lineage>
        <taxon>Archaea</taxon>
        <taxon>Methanobacteriati</taxon>
        <taxon>Thermoplasmatota</taxon>
        <taxon>Candidatus Poseidoniia</taxon>
        <taxon>Candidatus Poseidoniales</taxon>
        <taxon>Candidatus Thalassarchaeaceae</taxon>
        <taxon>Candidatus Thalassarchaeum</taxon>
    </lineage>
</organism>
<keyword evidence="2" id="KW-0812">Transmembrane</keyword>
<proteinExistence type="predicted"/>
<name>A0A2V3HP69_9ARCH</name>
<evidence type="ECO:0000256" key="1">
    <source>
        <dbReference type="SAM" id="MobiDB-lite"/>
    </source>
</evidence>
<dbReference type="EMBL" id="PSPG01000014">
    <property type="protein sequence ID" value="PXF20920.1"/>
    <property type="molecule type" value="Genomic_DNA"/>
</dbReference>
<protein>
    <submittedName>
        <fullName evidence="3">Uncharacterized protein</fullName>
    </submittedName>
</protein>
<comment type="caution">
    <text evidence="3">The sequence shown here is derived from an EMBL/GenBank/DDBJ whole genome shotgun (WGS) entry which is preliminary data.</text>
</comment>
<evidence type="ECO:0000313" key="3">
    <source>
        <dbReference type="EMBL" id="PXF20920.1"/>
    </source>
</evidence>
<accession>A0A2V3HP69</accession>
<dbReference type="AlphaFoldDB" id="A0A2V3HP69"/>
<evidence type="ECO:0000256" key="2">
    <source>
        <dbReference type="SAM" id="Phobius"/>
    </source>
</evidence>
<feature type="transmembrane region" description="Helical" evidence="2">
    <location>
        <begin position="39"/>
        <end position="57"/>
    </location>
</feature>
<keyword evidence="2" id="KW-0472">Membrane</keyword>
<feature type="transmembrane region" description="Helical" evidence="2">
    <location>
        <begin position="12"/>
        <end position="33"/>
    </location>
</feature>
<evidence type="ECO:0000313" key="4">
    <source>
        <dbReference type="Proteomes" id="UP000248161"/>
    </source>
</evidence>
<feature type="compositionally biased region" description="Polar residues" evidence="1">
    <location>
        <begin position="68"/>
        <end position="77"/>
    </location>
</feature>